<evidence type="ECO:0000313" key="1">
    <source>
        <dbReference type="Proteomes" id="UP001652582"/>
    </source>
</evidence>
<protein>
    <submittedName>
        <fullName evidence="2">Uncharacterized protein LOC112055967 isoform X1</fullName>
    </submittedName>
</protein>
<dbReference type="KEGG" id="bany:112055967"/>
<evidence type="ECO:0000313" key="2">
    <source>
        <dbReference type="RefSeq" id="XP_023952042.2"/>
    </source>
</evidence>
<sequence>MGYVLKFLRNYTSFKIQNNLPTCLQIYGLLNIRKLHRSASMYVKMYMENENKHAYNIMLDHGYVIDFLKIKNDKRFIPKEEFLKILKTNWLKENVQKIFQSFPSLGDYGSENNICISDTQFDDFIDILTDNLHLATDEELKSLFYGLSKFPETDSIRTRNYIEVWAALDDECIKRMNKWSYDQMLLFVSLCFMLNVTKPSDFTFKCLQKLTSKAHQLTKNQIVKTLFFIGVKRNSPINIHNLEVQIEEHFLEFSLDELAIISMGLFKSKTPIRNKSLVIKIIDKIIENSKEIHEVSLAALLKIIRYSLKVTQDNHRVYDLLDSLQYEIPRFSIMCNVHVALVGTSTLTVHENCLNNIAETLVESLSKARLKDLERLVLTFGTFNFTPKNDNFFNKILEEIRKPERSEEIDKFGRVFACCVSYFGLLQIYPADLMNKALSSEFLLSTYGKHCQQYGREILSIHNMAKLFVKDSTINHLSDKQAIVLAKKCTDYIPDENYPKQYNAAEKMFLDVTKVLQESRGGSEFVTGYHLLSHHQRGDVIICNDHQGCPVPVDKAFPDVNFGLLTRPPNSNIWVALVIANRNSFLKSGQPTGHYSSKLRELNTLGFYAAIVDWKIYIKLDGTIEKSKYLDHVIKEAICNKN</sequence>
<name>A0A6J1P207_BICAN</name>
<dbReference type="OrthoDB" id="10064757at2759"/>
<dbReference type="GeneID" id="112055967"/>
<dbReference type="RefSeq" id="XP_023952042.2">
    <property type="nucleotide sequence ID" value="XM_024096274.2"/>
</dbReference>
<reference evidence="2" key="1">
    <citation type="submission" date="2025-08" db="UniProtKB">
        <authorList>
            <consortium name="RefSeq"/>
        </authorList>
    </citation>
    <scope>IDENTIFICATION</scope>
</reference>
<gene>
    <name evidence="2" type="primary">LOC112055967</name>
</gene>
<keyword evidence="1" id="KW-1185">Reference proteome</keyword>
<proteinExistence type="predicted"/>
<dbReference type="AlphaFoldDB" id="A0A6J1P207"/>
<accession>A0A6J1P207</accession>
<organism evidence="1 2">
    <name type="scientific">Bicyclus anynana</name>
    <name type="common">Squinting bush brown butterfly</name>
    <dbReference type="NCBI Taxonomy" id="110368"/>
    <lineage>
        <taxon>Eukaryota</taxon>
        <taxon>Metazoa</taxon>
        <taxon>Ecdysozoa</taxon>
        <taxon>Arthropoda</taxon>
        <taxon>Hexapoda</taxon>
        <taxon>Insecta</taxon>
        <taxon>Pterygota</taxon>
        <taxon>Neoptera</taxon>
        <taxon>Endopterygota</taxon>
        <taxon>Lepidoptera</taxon>
        <taxon>Glossata</taxon>
        <taxon>Ditrysia</taxon>
        <taxon>Papilionoidea</taxon>
        <taxon>Nymphalidae</taxon>
        <taxon>Satyrinae</taxon>
        <taxon>Satyrini</taxon>
        <taxon>Mycalesina</taxon>
        <taxon>Bicyclus</taxon>
    </lineage>
</organism>
<dbReference type="Proteomes" id="UP001652582">
    <property type="component" value="Chromosome 6"/>
</dbReference>